<feature type="compositionally biased region" description="Basic residues" evidence="1">
    <location>
        <begin position="164"/>
        <end position="181"/>
    </location>
</feature>
<feature type="region of interest" description="Disordered" evidence="1">
    <location>
        <begin position="103"/>
        <end position="123"/>
    </location>
</feature>
<name>A0A316V7P0_9BASI</name>
<keyword evidence="4" id="KW-1185">Reference proteome</keyword>
<feature type="compositionally biased region" description="Basic and acidic residues" evidence="1">
    <location>
        <begin position="114"/>
        <end position="123"/>
    </location>
</feature>
<dbReference type="EMBL" id="KZ819604">
    <property type="protein sequence ID" value="PWN33639.1"/>
    <property type="molecule type" value="Genomic_DNA"/>
</dbReference>
<organism evidence="3 4">
    <name type="scientific">Meira miltonrushii</name>
    <dbReference type="NCBI Taxonomy" id="1280837"/>
    <lineage>
        <taxon>Eukaryota</taxon>
        <taxon>Fungi</taxon>
        <taxon>Dikarya</taxon>
        <taxon>Basidiomycota</taxon>
        <taxon>Ustilaginomycotina</taxon>
        <taxon>Exobasidiomycetes</taxon>
        <taxon>Exobasidiales</taxon>
        <taxon>Brachybasidiaceae</taxon>
        <taxon>Meira</taxon>
    </lineage>
</organism>
<feature type="signal peptide" evidence="2">
    <location>
        <begin position="1"/>
        <end position="24"/>
    </location>
</feature>
<sequence length="189" mass="22149">MRKCLTLLYFSSLLLSGLYPLCFAVSTSKGRKNVNADLNSIPTELDQGSADPNIQSSAQTLHDGAILPQTKGKKVNVPDLNFPACDIHRPDCPHWSHLNKTERKRNNQRYNRSLKTDAEKEEIRKREREYYRKLPQEKKKLISKRKYHDEQKRFSKMTTEQQQKHLKHRSKIAIKSYRKKKANDQADQE</sequence>
<feature type="region of interest" description="Disordered" evidence="1">
    <location>
        <begin position="137"/>
        <end position="189"/>
    </location>
</feature>
<gene>
    <name evidence="3" type="ORF">FA14DRAFT_173412</name>
</gene>
<protein>
    <submittedName>
        <fullName evidence="3">Uncharacterized protein</fullName>
    </submittedName>
</protein>
<evidence type="ECO:0000256" key="2">
    <source>
        <dbReference type="SAM" id="SignalP"/>
    </source>
</evidence>
<evidence type="ECO:0000313" key="3">
    <source>
        <dbReference type="EMBL" id="PWN33639.1"/>
    </source>
</evidence>
<dbReference type="GeneID" id="37022259"/>
<keyword evidence="2" id="KW-0732">Signal</keyword>
<feature type="chain" id="PRO_5016380892" evidence="2">
    <location>
        <begin position="25"/>
        <end position="189"/>
    </location>
</feature>
<evidence type="ECO:0000313" key="4">
    <source>
        <dbReference type="Proteomes" id="UP000245771"/>
    </source>
</evidence>
<dbReference type="Proteomes" id="UP000245771">
    <property type="component" value="Unassembled WGS sequence"/>
</dbReference>
<reference evidence="3 4" key="1">
    <citation type="journal article" date="2018" name="Mol. Biol. Evol.">
        <title>Broad Genomic Sampling Reveals a Smut Pathogenic Ancestry of the Fungal Clade Ustilaginomycotina.</title>
        <authorList>
            <person name="Kijpornyongpan T."/>
            <person name="Mondo S.J."/>
            <person name="Barry K."/>
            <person name="Sandor L."/>
            <person name="Lee J."/>
            <person name="Lipzen A."/>
            <person name="Pangilinan J."/>
            <person name="LaButti K."/>
            <person name="Hainaut M."/>
            <person name="Henrissat B."/>
            <person name="Grigoriev I.V."/>
            <person name="Spatafora J.W."/>
            <person name="Aime M.C."/>
        </authorList>
    </citation>
    <scope>NUCLEOTIDE SEQUENCE [LARGE SCALE GENOMIC DNA]</scope>
    <source>
        <strain evidence="3 4">MCA 3882</strain>
    </source>
</reference>
<dbReference type="AlphaFoldDB" id="A0A316V7P0"/>
<dbReference type="InParanoid" id="A0A316V7P0"/>
<dbReference type="RefSeq" id="XP_025353941.1">
    <property type="nucleotide sequence ID" value="XM_025500478.1"/>
</dbReference>
<evidence type="ECO:0000256" key="1">
    <source>
        <dbReference type="SAM" id="MobiDB-lite"/>
    </source>
</evidence>
<accession>A0A316V7P0</accession>
<proteinExistence type="predicted"/>